<evidence type="ECO:0000313" key="1">
    <source>
        <dbReference type="EMBL" id="PWJ54256.1"/>
    </source>
</evidence>
<keyword evidence="2" id="KW-1185">Reference proteome</keyword>
<sequence>MELYSLFLWGFLLNGHIRNVWWLSAVSYRLLAFGDQTIFYGGLI</sequence>
<accession>A0A316A8K7</accession>
<evidence type="ECO:0000313" key="2">
    <source>
        <dbReference type="Proteomes" id="UP000245880"/>
    </source>
</evidence>
<name>A0A316A8K7_9BACT</name>
<comment type="caution">
    <text evidence="1">The sequence shown here is derived from an EMBL/GenBank/DDBJ whole genome shotgun (WGS) entry which is preliminary data.</text>
</comment>
<dbReference type="EMBL" id="QGDT01000018">
    <property type="protein sequence ID" value="PWJ54256.1"/>
    <property type="molecule type" value="Genomic_DNA"/>
</dbReference>
<dbReference type="AlphaFoldDB" id="A0A316A8K7"/>
<reference evidence="1 2" key="1">
    <citation type="submission" date="2018-03" db="EMBL/GenBank/DDBJ databases">
        <title>Genomic Encyclopedia of Archaeal and Bacterial Type Strains, Phase II (KMG-II): from individual species to whole genera.</title>
        <authorList>
            <person name="Goeker M."/>
        </authorList>
    </citation>
    <scope>NUCLEOTIDE SEQUENCE [LARGE SCALE GENOMIC DNA]</scope>
    <source>
        <strain evidence="1 2">DSM 100346</strain>
    </source>
</reference>
<proteinExistence type="predicted"/>
<dbReference type="Proteomes" id="UP000245880">
    <property type="component" value="Unassembled WGS sequence"/>
</dbReference>
<organism evidence="1 2">
    <name type="scientific">Dyadobacter jejuensis</name>
    <dbReference type="NCBI Taxonomy" id="1082580"/>
    <lineage>
        <taxon>Bacteria</taxon>
        <taxon>Pseudomonadati</taxon>
        <taxon>Bacteroidota</taxon>
        <taxon>Cytophagia</taxon>
        <taxon>Cytophagales</taxon>
        <taxon>Spirosomataceae</taxon>
        <taxon>Dyadobacter</taxon>
    </lineage>
</organism>
<protein>
    <submittedName>
        <fullName evidence="1">Uncharacterized protein</fullName>
    </submittedName>
</protein>
<gene>
    <name evidence="1" type="ORF">CLV98_11818</name>
</gene>